<dbReference type="InterPro" id="IPR056493">
    <property type="entry name" value="HVO_0513_N"/>
</dbReference>
<reference evidence="5 6" key="1">
    <citation type="journal article" date="2014" name="Int. J. Syst. Evol. Microbiol.">
        <title>Complete genome sequence of Corynebacterium casei LMG S-19264T (=DSM 44701T), isolated from a smear-ripened cheese.</title>
        <authorList>
            <consortium name="US DOE Joint Genome Institute (JGI-PGF)"/>
            <person name="Walter F."/>
            <person name="Albersmeier A."/>
            <person name="Kalinowski J."/>
            <person name="Ruckert C."/>
        </authorList>
    </citation>
    <scope>NUCLEOTIDE SEQUENCE [LARGE SCALE GENOMIC DNA]</scope>
    <source>
        <strain evidence="5 6">IBRC-M 10912</strain>
    </source>
</reference>
<evidence type="ECO:0000256" key="1">
    <source>
        <dbReference type="ARBA" id="ARBA00023015"/>
    </source>
</evidence>
<evidence type="ECO:0000313" key="6">
    <source>
        <dbReference type="Proteomes" id="UP001595821"/>
    </source>
</evidence>
<dbReference type="AlphaFoldDB" id="A0ABD5NXL8"/>
<evidence type="ECO:0000313" key="5">
    <source>
        <dbReference type="EMBL" id="MFC4246824.1"/>
    </source>
</evidence>
<evidence type="ECO:0000259" key="3">
    <source>
        <dbReference type="Pfam" id="PF04967"/>
    </source>
</evidence>
<dbReference type="Pfam" id="PF24278">
    <property type="entry name" value="HVO_0513_N"/>
    <property type="match status" value="1"/>
</dbReference>
<accession>A0ABD5NXL8</accession>
<feature type="domain" description="HTH bat-type" evidence="3">
    <location>
        <begin position="162"/>
        <end position="213"/>
    </location>
</feature>
<dbReference type="Proteomes" id="UP001595821">
    <property type="component" value="Unassembled WGS sequence"/>
</dbReference>
<gene>
    <name evidence="5" type="ORF">ACFOZ7_07395</name>
</gene>
<comment type="caution">
    <text evidence="5">The sequence shown here is derived from an EMBL/GenBank/DDBJ whole genome shotgun (WGS) entry which is preliminary data.</text>
</comment>
<dbReference type="PANTHER" id="PTHR34236">
    <property type="entry name" value="DIMETHYL SULFOXIDE REDUCTASE TRANSCRIPTIONAL ACTIVATOR"/>
    <property type="match status" value="1"/>
</dbReference>
<evidence type="ECO:0000259" key="4">
    <source>
        <dbReference type="Pfam" id="PF24278"/>
    </source>
</evidence>
<name>A0ABD5NXL8_9EURY</name>
<keyword evidence="1" id="KW-0805">Transcription regulation</keyword>
<dbReference type="RefSeq" id="WP_246966415.1">
    <property type="nucleotide sequence ID" value="NZ_CP095397.1"/>
</dbReference>
<dbReference type="GeneID" id="71854332"/>
<dbReference type="EMBL" id="JBHSDJ010000016">
    <property type="protein sequence ID" value="MFC4246824.1"/>
    <property type="molecule type" value="Genomic_DNA"/>
</dbReference>
<sequence length="225" mass="25739">MKYLDVQLRLPECMLHPLAAFVRNEDAVEYEELLTWNIDPERSLEYELFYLEADANRYRDALHEVESILEYQLTPIDERSFHLWVCQETRPEVRRWRRAFDDRRLVIVPPIRLDEKADMRMTIVGDGDDLQELLDDLHDEIEATVNEIGTYTRGGGTPISALTDRQHEAVTTALALGYYEVPRKAPLTEVAATLGCAESSASLLLRRGERAILSSVLGRYGGTVT</sequence>
<dbReference type="Pfam" id="PF04967">
    <property type="entry name" value="HTH_10"/>
    <property type="match status" value="1"/>
</dbReference>
<dbReference type="PANTHER" id="PTHR34236:SF1">
    <property type="entry name" value="DIMETHYL SULFOXIDE REDUCTASE TRANSCRIPTIONAL ACTIVATOR"/>
    <property type="match status" value="1"/>
</dbReference>
<proteinExistence type="predicted"/>
<dbReference type="InterPro" id="IPR007050">
    <property type="entry name" value="HTH_bacterioopsin"/>
</dbReference>
<keyword evidence="2" id="KW-0804">Transcription</keyword>
<protein>
    <submittedName>
        <fullName evidence="5">Helix-turn-helix domain-containing protein</fullName>
    </submittedName>
</protein>
<organism evidence="5 6">
    <name type="scientific">Natribaculum luteum</name>
    <dbReference type="NCBI Taxonomy" id="1586232"/>
    <lineage>
        <taxon>Archaea</taxon>
        <taxon>Methanobacteriati</taxon>
        <taxon>Methanobacteriota</taxon>
        <taxon>Stenosarchaea group</taxon>
        <taxon>Halobacteria</taxon>
        <taxon>Halobacteriales</taxon>
        <taxon>Natrialbaceae</taxon>
        <taxon>Natribaculum</taxon>
    </lineage>
</organism>
<evidence type="ECO:0000256" key="2">
    <source>
        <dbReference type="ARBA" id="ARBA00023163"/>
    </source>
</evidence>
<feature type="domain" description="HVO-0513-like N-terminal" evidence="4">
    <location>
        <begin position="16"/>
        <end position="151"/>
    </location>
</feature>